<proteinExistence type="predicted"/>
<evidence type="ECO:0000313" key="2">
    <source>
        <dbReference type="Proteomes" id="UP001057402"/>
    </source>
</evidence>
<sequence>MAQTFLVLIPIPGTGHLFSAVELANLLVGRDHSLSITVLLMKLPSDNPKGESPSAALDASAVQVLHPRVSFVYLPDDGTFRDMAANNFYIRLVESYCPHVSRAVAKLASECNSSSLQRRLGGFVLDMFCASMVDVANSFGVPSYIFFTSSSAMLGLMLHLQELRDDHSKDVAGYRNSGEELAFPGFACPLPGKVLPALVLRPETVGLFLDNFRRFRETRGIIVNTFLELEPQPLKFLQSEPGLPKVYPVGPIVNVWGSSGDSTRTQVCHEVAKWLDRQPEASVVFLCFGSMGRFDEDQVREIAIALEKCKYRFLWSLRRSQPKDKIGLSRDYGVDLREVLPDGFLERTAGIGRVIGWAPQSEILGHPSTGGFVSHCGWNSILEGIWFGVPMAAWPIYAEQQLNALQLVKEMGLATEVRIDYRRDFKMESGVTVSSKEIGQAIQALMEESGEQRRKMGKLRDISRNVQKERGSSHVALGEFLKDVSANMKKA</sequence>
<gene>
    <name evidence="1" type="ORF">MLD38_024344</name>
</gene>
<organism evidence="1 2">
    <name type="scientific">Melastoma candidum</name>
    <dbReference type="NCBI Taxonomy" id="119954"/>
    <lineage>
        <taxon>Eukaryota</taxon>
        <taxon>Viridiplantae</taxon>
        <taxon>Streptophyta</taxon>
        <taxon>Embryophyta</taxon>
        <taxon>Tracheophyta</taxon>
        <taxon>Spermatophyta</taxon>
        <taxon>Magnoliopsida</taxon>
        <taxon>eudicotyledons</taxon>
        <taxon>Gunneridae</taxon>
        <taxon>Pentapetalae</taxon>
        <taxon>rosids</taxon>
        <taxon>malvids</taxon>
        <taxon>Myrtales</taxon>
        <taxon>Melastomataceae</taxon>
        <taxon>Melastomatoideae</taxon>
        <taxon>Melastomateae</taxon>
        <taxon>Melastoma</taxon>
    </lineage>
</organism>
<protein>
    <submittedName>
        <fullName evidence="1">Uncharacterized protein</fullName>
    </submittedName>
</protein>
<keyword evidence="2" id="KW-1185">Reference proteome</keyword>
<accession>A0ACB9NV05</accession>
<reference evidence="2" key="1">
    <citation type="journal article" date="2023" name="Front. Plant Sci.">
        <title>Chromosomal-level genome assembly of Melastoma candidum provides insights into trichome evolution.</title>
        <authorList>
            <person name="Zhong Y."/>
            <person name="Wu W."/>
            <person name="Sun C."/>
            <person name="Zou P."/>
            <person name="Liu Y."/>
            <person name="Dai S."/>
            <person name="Zhou R."/>
        </authorList>
    </citation>
    <scope>NUCLEOTIDE SEQUENCE [LARGE SCALE GENOMIC DNA]</scope>
</reference>
<comment type="caution">
    <text evidence="1">The sequence shown here is derived from an EMBL/GenBank/DDBJ whole genome shotgun (WGS) entry which is preliminary data.</text>
</comment>
<dbReference type="Proteomes" id="UP001057402">
    <property type="component" value="Chromosome 7"/>
</dbReference>
<name>A0ACB9NV05_9MYRT</name>
<dbReference type="EMBL" id="CM042886">
    <property type="protein sequence ID" value="KAI4339394.1"/>
    <property type="molecule type" value="Genomic_DNA"/>
</dbReference>
<evidence type="ECO:0000313" key="1">
    <source>
        <dbReference type="EMBL" id="KAI4339394.1"/>
    </source>
</evidence>